<dbReference type="RefSeq" id="WP_345250226.1">
    <property type="nucleotide sequence ID" value="NZ_BAABFO010000012.1"/>
</dbReference>
<dbReference type="SFLD" id="SFLDG00180">
    <property type="entry name" value="muconate_cycloisomerase"/>
    <property type="match status" value="1"/>
</dbReference>
<dbReference type="InterPro" id="IPR013341">
    <property type="entry name" value="Mandelate_racemase_N_dom"/>
</dbReference>
<comment type="caution">
    <text evidence="4">The sequence shown here is derived from an EMBL/GenBank/DDBJ whole genome shotgun (WGS) entry which is preliminary data.</text>
</comment>
<comment type="similarity">
    <text evidence="1">Belongs to the mandelate racemase/muconate lactonizing enzyme family.</text>
</comment>
<gene>
    <name evidence="4" type="ORF">GCM10023144_26610</name>
</gene>
<dbReference type="InterPro" id="IPR013342">
    <property type="entry name" value="Mandelate_racemase_C"/>
</dbReference>
<dbReference type="InterPro" id="IPR036849">
    <property type="entry name" value="Enolase-like_C_sf"/>
</dbReference>
<dbReference type="PROSITE" id="PS00909">
    <property type="entry name" value="MR_MLE_2"/>
    <property type="match status" value="1"/>
</dbReference>
<dbReference type="Pfam" id="PF02746">
    <property type="entry name" value="MR_MLE_N"/>
    <property type="match status" value="1"/>
</dbReference>
<dbReference type="InterPro" id="IPR018110">
    <property type="entry name" value="Mandel_Rmase/mucon_lact_enz_CS"/>
</dbReference>
<evidence type="ECO:0000259" key="3">
    <source>
        <dbReference type="SMART" id="SM00922"/>
    </source>
</evidence>
<dbReference type="SUPFAM" id="SSF51604">
    <property type="entry name" value="Enolase C-terminal domain-like"/>
    <property type="match status" value="1"/>
</dbReference>
<accession>A0ABP8H4V0</accession>
<dbReference type="SFLD" id="SFLDS00001">
    <property type="entry name" value="Enolase"/>
    <property type="match status" value="1"/>
</dbReference>
<dbReference type="Gene3D" id="3.20.20.120">
    <property type="entry name" value="Enolase-like C-terminal domain"/>
    <property type="match status" value="1"/>
</dbReference>
<evidence type="ECO:0000256" key="1">
    <source>
        <dbReference type="ARBA" id="ARBA00008031"/>
    </source>
</evidence>
<sequence>MIERIEVFVTELPVRLQRVFSSGNYDTGPLGRVLGKPVLVRIHADGVVGTAQIRPIAPGHFVADTTHSSVAAITEVLGPAILGKDLFDIEGINEACDLRLHGNPAARAVLDIALHDAMGKALGLPVHKLIGGACQPHIPLEWSVSMADDVGVIIAEATRAVEEFGIKVLCLKAADRRGWRQDVRHFEAVRRAVGEDVVIGVDPNTGWTVPDAISAIHALRPFDLGYVEQPIARRDLKGMAAIRRECAGIPLMADEGLFTLQDAYALAEAEAVDAFCIKLYKVGGLSAARKIAAVAEASNILLNCGGIASQSQLEAAATAHFYASIPARRMMGAGEFVLGLNTTAPDPLVPETDFVVKDGYADVPTGPGLGITIDENALKKYTLRHEVVK</sequence>
<dbReference type="PANTHER" id="PTHR48080">
    <property type="entry name" value="D-GALACTONATE DEHYDRATASE-RELATED"/>
    <property type="match status" value="1"/>
</dbReference>
<keyword evidence="5" id="KW-1185">Reference proteome</keyword>
<dbReference type="SMART" id="SM00922">
    <property type="entry name" value="MR_MLE"/>
    <property type="match status" value="1"/>
</dbReference>
<organism evidence="4 5">
    <name type="scientific">Pigmentiphaga soli</name>
    <dbReference type="NCBI Taxonomy" id="1007095"/>
    <lineage>
        <taxon>Bacteria</taxon>
        <taxon>Pseudomonadati</taxon>
        <taxon>Pseudomonadota</taxon>
        <taxon>Betaproteobacteria</taxon>
        <taxon>Burkholderiales</taxon>
        <taxon>Alcaligenaceae</taxon>
        <taxon>Pigmentiphaga</taxon>
    </lineage>
</organism>
<dbReference type="Pfam" id="PF13378">
    <property type="entry name" value="MR_MLE_C"/>
    <property type="match status" value="1"/>
</dbReference>
<reference evidence="5" key="1">
    <citation type="journal article" date="2019" name="Int. J. Syst. Evol. Microbiol.">
        <title>The Global Catalogue of Microorganisms (GCM) 10K type strain sequencing project: providing services to taxonomists for standard genome sequencing and annotation.</title>
        <authorList>
            <consortium name="The Broad Institute Genomics Platform"/>
            <consortium name="The Broad Institute Genome Sequencing Center for Infectious Disease"/>
            <person name="Wu L."/>
            <person name="Ma J."/>
        </authorList>
    </citation>
    <scope>NUCLEOTIDE SEQUENCE [LARGE SCALE GENOMIC DNA]</scope>
    <source>
        <strain evidence="5">JCM 17666</strain>
    </source>
</reference>
<proteinExistence type="inferred from homology"/>
<evidence type="ECO:0000313" key="5">
    <source>
        <dbReference type="Proteomes" id="UP001501671"/>
    </source>
</evidence>
<protein>
    <submittedName>
        <fullName evidence="4">Enolase C-terminal domain-like protein</fullName>
    </submittedName>
</protein>
<dbReference type="InterPro" id="IPR029065">
    <property type="entry name" value="Enolase_C-like"/>
</dbReference>
<feature type="domain" description="Mandelate racemase/muconate lactonizing enzyme C-terminal" evidence="3">
    <location>
        <begin position="150"/>
        <end position="249"/>
    </location>
</feature>
<dbReference type="Gene3D" id="3.30.390.10">
    <property type="entry name" value="Enolase-like, N-terminal domain"/>
    <property type="match status" value="1"/>
</dbReference>
<dbReference type="EMBL" id="BAABFO010000012">
    <property type="protein sequence ID" value="GAA4334403.1"/>
    <property type="molecule type" value="Genomic_DNA"/>
</dbReference>
<evidence type="ECO:0000313" key="4">
    <source>
        <dbReference type="EMBL" id="GAA4334403.1"/>
    </source>
</evidence>
<evidence type="ECO:0000256" key="2">
    <source>
        <dbReference type="ARBA" id="ARBA00022723"/>
    </source>
</evidence>
<keyword evidence="2" id="KW-0479">Metal-binding</keyword>
<dbReference type="Proteomes" id="UP001501671">
    <property type="component" value="Unassembled WGS sequence"/>
</dbReference>
<dbReference type="InterPro" id="IPR029017">
    <property type="entry name" value="Enolase-like_N"/>
</dbReference>
<name>A0ABP8H4V0_9BURK</name>
<dbReference type="SUPFAM" id="SSF54826">
    <property type="entry name" value="Enolase N-terminal domain-like"/>
    <property type="match status" value="1"/>
</dbReference>
<dbReference type="InterPro" id="IPR034593">
    <property type="entry name" value="DgoD-like"/>
</dbReference>
<dbReference type="PANTHER" id="PTHR48080:SF3">
    <property type="entry name" value="ENOLASE SUPERFAMILY MEMBER DDB_G0284701"/>
    <property type="match status" value="1"/>
</dbReference>